<dbReference type="AlphaFoldDB" id="A0A1D8KD06"/>
<name>A0A1D8KD06_9GAMM</name>
<geneLocation type="plasmid" evidence="2">
    <name>papv6</name>
</geneLocation>
<protein>
    <submittedName>
        <fullName evidence="1">Uncharacterized protein</fullName>
    </submittedName>
</protein>
<organism evidence="1 2">
    <name type="scientific">Acidihalobacter aeolianus</name>
    <dbReference type="NCBI Taxonomy" id="2792603"/>
    <lineage>
        <taxon>Bacteria</taxon>
        <taxon>Pseudomonadati</taxon>
        <taxon>Pseudomonadota</taxon>
        <taxon>Gammaproteobacteria</taxon>
        <taxon>Chromatiales</taxon>
        <taxon>Ectothiorhodospiraceae</taxon>
        <taxon>Acidihalobacter</taxon>
    </lineage>
</organism>
<sequence length="221" mass="24707">MSTVLSEKIVSSSPAIHQDDLTLFVKLIWYPGEGVIIPQTDICNARRACDAQASCQTPYRSRVIELKLAESVEDNHRYAIVAFNAPSTSSASGYGAVRSRIIHEVLGPGIPGSLMSIRLKHMAAYDPIAYRLEPMYGQASLELTRDWFPMDVQPPLSRPGIVKWSYPCVVLLVTGEMVIAVLVDDLYHPGLRWIVPNTNFRDVTEQALRWQPQPDLPSPEY</sequence>
<dbReference type="EMBL" id="CP017449">
    <property type="protein sequence ID" value="AOV18839.1"/>
    <property type="molecule type" value="Genomic_DNA"/>
</dbReference>
<keyword evidence="1" id="KW-0614">Plasmid</keyword>
<evidence type="ECO:0000313" key="1">
    <source>
        <dbReference type="EMBL" id="AOV18839.1"/>
    </source>
</evidence>
<accession>A0A1D8KD06</accession>
<dbReference type="KEGG" id="aaeo:BJI67_16505"/>
<gene>
    <name evidence="1" type="ORF">BJI67_16505</name>
</gene>
<evidence type="ECO:0000313" key="2">
    <source>
        <dbReference type="Proteomes" id="UP000095342"/>
    </source>
</evidence>
<dbReference type="RefSeq" id="WP_070074362.1">
    <property type="nucleotide sequence ID" value="NZ_CP017449.1"/>
</dbReference>
<reference evidence="1 2" key="1">
    <citation type="submission" date="2016-09" db="EMBL/GenBank/DDBJ databases">
        <title>Acidihalobacter prosperus V6 (DSM14174).</title>
        <authorList>
            <person name="Khaleque H.N."/>
            <person name="Ramsay J.P."/>
            <person name="Murphy R.J.T."/>
            <person name="Kaksonen A.H."/>
            <person name="Boxall N.J."/>
            <person name="Watkin E.L.J."/>
        </authorList>
    </citation>
    <scope>NUCLEOTIDE SEQUENCE [LARGE SCALE GENOMIC DNA]</scope>
    <source>
        <strain evidence="1 2">V6</strain>
        <plasmid evidence="2">papv6</plasmid>
    </source>
</reference>
<dbReference type="Proteomes" id="UP000095342">
    <property type="component" value="Plasmid pAPV6"/>
</dbReference>
<keyword evidence="2" id="KW-1185">Reference proteome</keyword>
<proteinExistence type="predicted"/>